<protein>
    <submittedName>
        <fullName evidence="2">Uncharacterized protein</fullName>
    </submittedName>
</protein>
<gene>
    <name evidence="2" type="ORF">LCGC14_2513230</name>
</gene>
<reference evidence="2" key="1">
    <citation type="journal article" date="2015" name="Nature">
        <title>Complex archaea that bridge the gap between prokaryotes and eukaryotes.</title>
        <authorList>
            <person name="Spang A."/>
            <person name="Saw J.H."/>
            <person name="Jorgensen S.L."/>
            <person name="Zaremba-Niedzwiedzka K."/>
            <person name="Martijn J."/>
            <person name="Lind A.E."/>
            <person name="van Eijk R."/>
            <person name="Schleper C."/>
            <person name="Guy L."/>
            <person name="Ettema T.J."/>
        </authorList>
    </citation>
    <scope>NUCLEOTIDE SEQUENCE</scope>
</reference>
<evidence type="ECO:0000313" key="2">
    <source>
        <dbReference type="EMBL" id="KKL14684.1"/>
    </source>
</evidence>
<proteinExistence type="predicted"/>
<comment type="caution">
    <text evidence="2">The sequence shown here is derived from an EMBL/GenBank/DDBJ whole genome shotgun (WGS) entry which is preliminary data.</text>
</comment>
<sequence length="59" mass="7060">MIGKNKQGNKRGPQEGGLLEKKLIRLQNEECRLKKERECLELENRIRNLKQANEEIKQW</sequence>
<keyword evidence="1" id="KW-0175">Coiled coil</keyword>
<accession>A0A0F9AYF9</accession>
<dbReference type="EMBL" id="LAZR01040360">
    <property type="protein sequence ID" value="KKL14684.1"/>
    <property type="molecule type" value="Genomic_DNA"/>
</dbReference>
<feature type="coiled-coil region" evidence="1">
    <location>
        <begin position="32"/>
        <end position="59"/>
    </location>
</feature>
<organism evidence="2">
    <name type="scientific">marine sediment metagenome</name>
    <dbReference type="NCBI Taxonomy" id="412755"/>
    <lineage>
        <taxon>unclassified sequences</taxon>
        <taxon>metagenomes</taxon>
        <taxon>ecological metagenomes</taxon>
    </lineage>
</organism>
<name>A0A0F9AYF9_9ZZZZ</name>
<evidence type="ECO:0000256" key="1">
    <source>
        <dbReference type="SAM" id="Coils"/>
    </source>
</evidence>
<dbReference type="AlphaFoldDB" id="A0A0F9AYF9"/>